<reference evidence="1" key="1">
    <citation type="submission" date="2022-02" db="EMBL/GenBank/DDBJ databases">
        <title>Plant Genome Project.</title>
        <authorList>
            <person name="Zhang R.-G."/>
        </authorList>
    </citation>
    <scope>NUCLEOTIDE SEQUENCE</scope>
    <source>
        <strain evidence="1">AT1</strain>
    </source>
</reference>
<proteinExistence type="predicted"/>
<keyword evidence="2" id="KW-1185">Reference proteome</keyword>
<accession>A0ACC0PQV0</accession>
<protein>
    <submittedName>
        <fullName evidence="1">Uncharacterized protein</fullName>
    </submittedName>
</protein>
<dbReference type="EMBL" id="CM046389">
    <property type="protein sequence ID" value="KAI8567531.1"/>
    <property type="molecule type" value="Genomic_DNA"/>
</dbReference>
<evidence type="ECO:0000313" key="2">
    <source>
        <dbReference type="Proteomes" id="UP001062846"/>
    </source>
</evidence>
<sequence length="74" mass="8017">MTYFSSGDAEDYEVGDADKVAARVVVDGKEEVAQRPLGEGPSTERPSGEAAMWVTLEEWNGGIVVEDLTGWNLK</sequence>
<evidence type="ECO:0000313" key="1">
    <source>
        <dbReference type="EMBL" id="KAI8567531.1"/>
    </source>
</evidence>
<comment type="caution">
    <text evidence="1">The sequence shown here is derived from an EMBL/GenBank/DDBJ whole genome shotgun (WGS) entry which is preliminary data.</text>
</comment>
<gene>
    <name evidence="1" type="ORF">RHMOL_Rhmol02G0129700</name>
</gene>
<name>A0ACC0PQV0_RHOML</name>
<dbReference type="Proteomes" id="UP001062846">
    <property type="component" value="Chromosome 2"/>
</dbReference>
<organism evidence="1 2">
    <name type="scientific">Rhododendron molle</name>
    <name type="common">Chinese azalea</name>
    <name type="synonym">Azalea mollis</name>
    <dbReference type="NCBI Taxonomy" id="49168"/>
    <lineage>
        <taxon>Eukaryota</taxon>
        <taxon>Viridiplantae</taxon>
        <taxon>Streptophyta</taxon>
        <taxon>Embryophyta</taxon>
        <taxon>Tracheophyta</taxon>
        <taxon>Spermatophyta</taxon>
        <taxon>Magnoliopsida</taxon>
        <taxon>eudicotyledons</taxon>
        <taxon>Gunneridae</taxon>
        <taxon>Pentapetalae</taxon>
        <taxon>asterids</taxon>
        <taxon>Ericales</taxon>
        <taxon>Ericaceae</taxon>
        <taxon>Ericoideae</taxon>
        <taxon>Rhodoreae</taxon>
        <taxon>Rhododendron</taxon>
    </lineage>
</organism>